<keyword evidence="9 10" id="KW-0998">Cell outer membrane</keyword>
<dbReference type="NCBIfam" id="TIGR01783">
    <property type="entry name" value="TonB-siderophor"/>
    <property type="match status" value="1"/>
</dbReference>
<keyword evidence="8 15" id="KW-0675">Receptor</keyword>
<dbReference type="Gene3D" id="2.40.170.20">
    <property type="entry name" value="TonB-dependent receptor, beta-barrel domain"/>
    <property type="match status" value="1"/>
</dbReference>
<dbReference type="PROSITE" id="PS52016">
    <property type="entry name" value="TONB_DEPENDENT_REC_3"/>
    <property type="match status" value="1"/>
</dbReference>
<evidence type="ECO:0000256" key="12">
    <source>
        <dbReference type="SAM" id="SignalP"/>
    </source>
</evidence>
<accession>A0A6V7ERW4</accession>
<keyword evidence="6 11" id="KW-0798">TonB box</keyword>
<dbReference type="GO" id="GO:0009279">
    <property type="term" value="C:cell outer membrane"/>
    <property type="evidence" value="ECO:0007669"/>
    <property type="project" value="UniProtKB-SubCell"/>
</dbReference>
<dbReference type="Pfam" id="PF00593">
    <property type="entry name" value="TonB_dep_Rec_b-barrel"/>
    <property type="match status" value="1"/>
</dbReference>
<protein>
    <submittedName>
        <fullName evidence="15">Metal-pseudopaline receptor CntO</fullName>
    </submittedName>
</protein>
<keyword evidence="12" id="KW-0732">Signal</keyword>
<keyword evidence="4 10" id="KW-1134">Transmembrane beta strand</keyword>
<dbReference type="InterPro" id="IPR036942">
    <property type="entry name" value="Beta-barrel_TonB_sf"/>
</dbReference>
<keyword evidence="7 10" id="KW-0472">Membrane</keyword>
<evidence type="ECO:0000313" key="15">
    <source>
        <dbReference type="EMBL" id="CAD0353953.1"/>
    </source>
</evidence>
<evidence type="ECO:0000256" key="1">
    <source>
        <dbReference type="ARBA" id="ARBA00004571"/>
    </source>
</evidence>
<dbReference type="GO" id="GO:0038023">
    <property type="term" value="F:signaling receptor activity"/>
    <property type="evidence" value="ECO:0007669"/>
    <property type="project" value="InterPro"/>
</dbReference>
<dbReference type="CDD" id="cd01347">
    <property type="entry name" value="ligand_gated_channel"/>
    <property type="match status" value="1"/>
</dbReference>
<dbReference type="GO" id="GO:0015891">
    <property type="term" value="P:siderophore transport"/>
    <property type="evidence" value="ECO:0007669"/>
    <property type="project" value="InterPro"/>
</dbReference>
<reference evidence="15" key="1">
    <citation type="submission" date="2020-07" db="EMBL/GenBank/DDBJ databases">
        <authorList>
            <person name="Pothier F. J."/>
        </authorList>
    </citation>
    <scope>NUCLEOTIDE SEQUENCE</scope>
    <source>
        <strain evidence="15">CFBP 8129</strain>
    </source>
</reference>
<evidence type="ECO:0000256" key="9">
    <source>
        <dbReference type="ARBA" id="ARBA00023237"/>
    </source>
</evidence>
<dbReference type="PANTHER" id="PTHR32552">
    <property type="entry name" value="FERRICHROME IRON RECEPTOR-RELATED"/>
    <property type="match status" value="1"/>
</dbReference>
<dbReference type="RefSeq" id="WP_006449686.1">
    <property type="nucleotide sequence ID" value="NZ_CP018728.1"/>
</dbReference>
<dbReference type="SUPFAM" id="SSF56935">
    <property type="entry name" value="Porins"/>
    <property type="match status" value="1"/>
</dbReference>
<dbReference type="GO" id="GO:0015344">
    <property type="term" value="F:siderophore uptake transmembrane transporter activity"/>
    <property type="evidence" value="ECO:0007669"/>
    <property type="project" value="TreeGrafter"/>
</dbReference>
<gene>
    <name evidence="15" type="primary">cntO_4</name>
    <name evidence="15" type="ORF">CFBP8129_39050</name>
</gene>
<dbReference type="PANTHER" id="PTHR32552:SF84">
    <property type="entry name" value="TONB-DEPENDENT RECEPTOR-RELATED"/>
    <property type="match status" value="1"/>
</dbReference>
<organism evidence="15">
    <name type="scientific">Xanthomonas hortorum pv. gardneri</name>
    <dbReference type="NCBI Taxonomy" id="2754056"/>
    <lineage>
        <taxon>Bacteria</taxon>
        <taxon>Pseudomonadati</taxon>
        <taxon>Pseudomonadota</taxon>
        <taxon>Gammaproteobacteria</taxon>
        <taxon>Lysobacterales</taxon>
        <taxon>Lysobacteraceae</taxon>
        <taxon>Xanthomonas</taxon>
    </lineage>
</organism>
<sequence>MSVFSTMPALPSRLAIALAIALSSSFTAHAATALDSAATALAASDSDAVVPGDGATDLSAVHVSGHRRDRPASTGSNLGLTPFEIPASLEVIDRAQLQARGDSNVTDAITRASAISGMPHPGNGLSALSTRGFTDSASVMRLYDGLRQYGGVGVTFPFDTWSIERIEVLKGPASVIYGEGAIGGVINIVPKKPRQDAVENEVQATIGTEDTARLAFGSGGAIDDRLSYRVDASANYTSGWVDRGHSSDATFSGALRWDATAELSLTLNYAYGYQKPMRYFGTPLVDGRVLDALRHKNYNVGDAVMRFKDQWTQLDAVWSPNDAVTLTSRVYHVASKRDWRTAESYVYNTTTALIDRSTNTAINHDQQQTGITSSLVLKGQLGGLENAYSVGLDVNRGRFKHTNNTYVGSSGPVDPYNPVPGFFQSDIPTIPRYRNSADQAALFMEDHLSLTAAWSVLAGLRYDHASLDRQNLVTAAQAFSRDYSSVGWRLGTVYTINPDVAVYAQYSEAADPVGALLMLSPANSAFDMAKGRQTEIGLKQRFWQGAGEWTLAAYRIRKSDLVTRDPADPTVSLQIGSQSSRGVEASLALAVTDQWQLDANATVLRAEFDDFTESVAGRAVSRAGKVPPNVAQRLANVWVSWNFQPNWTAAAGVRYVGKRHADNANALELPAYSTTDLSVSWDIRPATRITTRVVNLFDKAYFTTAYYTDSMWLYGADRRAELTINHRF</sequence>
<feature type="chain" id="PRO_5036193413" evidence="12">
    <location>
        <begin position="31"/>
        <end position="728"/>
    </location>
</feature>
<dbReference type="InterPro" id="IPR039426">
    <property type="entry name" value="TonB-dep_rcpt-like"/>
</dbReference>
<dbReference type="AlphaFoldDB" id="A0A6V7ERW4"/>
<proteinExistence type="inferred from homology"/>
<dbReference type="InterPro" id="IPR010105">
    <property type="entry name" value="TonB_sidphr_rcpt"/>
</dbReference>
<comment type="subcellular location">
    <subcellularLocation>
        <location evidence="1 10">Cell outer membrane</location>
        <topology evidence="1 10">Multi-pass membrane protein</topology>
    </subcellularLocation>
</comment>
<evidence type="ECO:0000259" key="14">
    <source>
        <dbReference type="Pfam" id="PF07715"/>
    </source>
</evidence>
<dbReference type="InterPro" id="IPR000531">
    <property type="entry name" value="Beta-barrel_TonB"/>
</dbReference>
<keyword evidence="3 10" id="KW-0813">Transport</keyword>
<feature type="signal peptide" evidence="12">
    <location>
        <begin position="1"/>
        <end position="30"/>
    </location>
</feature>
<comment type="similarity">
    <text evidence="2 10 11">Belongs to the TonB-dependent receptor family.</text>
</comment>
<evidence type="ECO:0000256" key="11">
    <source>
        <dbReference type="RuleBase" id="RU003357"/>
    </source>
</evidence>
<evidence type="ECO:0000256" key="4">
    <source>
        <dbReference type="ARBA" id="ARBA00022452"/>
    </source>
</evidence>
<dbReference type="Gene3D" id="2.170.130.10">
    <property type="entry name" value="TonB-dependent receptor, plug domain"/>
    <property type="match status" value="1"/>
</dbReference>
<dbReference type="EMBL" id="LR828253">
    <property type="protein sequence ID" value="CAD0353953.1"/>
    <property type="molecule type" value="Genomic_DNA"/>
</dbReference>
<evidence type="ECO:0000256" key="3">
    <source>
        <dbReference type="ARBA" id="ARBA00022448"/>
    </source>
</evidence>
<evidence type="ECO:0000259" key="13">
    <source>
        <dbReference type="Pfam" id="PF00593"/>
    </source>
</evidence>
<evidence type="ECO:0000256" key="8">
    <source>
        <dbReference type="ARBA" id="ARBA00023170"/>
    </source>
</evidence>
<dbReference type="EMBL" id="LR828253">
    <property type="protein sequence ID" value="CAD0353958.1"/>
    <property type="molecule type" value="Genomic_DNA"/>
</dbReference>
<evidence type="ECO:0000256" key="10">
    <source>
        <dbReference type="PROSITE-ProRule" id="PRU01360"/>
    </source>
</evidence>
<evidence type="ECO:0000256" key="2">
    <source>
        <dbReference type="ARBA" id="ARBA00009810"/>
    </source>
</evidence>
<evidence type="ECO:0000256" key="6">
    <source>
        <dbReference type="ARBA" id="ARBA00023077"/>
    </source>
</evidence>
<evidence type="ECO:0000256" key="5">
    <source>
        <dbReference type="ARBA" id="ARBA00022692"/>
    </source>
</evidence>
<dbReference type="InterPro" id="IPR012910">
    <property type="entry name" value="Plug_dom"/>
</dbReference>
<feature type="domain" description="TonB-dependent receptor-like beta-barrel" evidence="13">
    <location>
        <begin position="299"/>
        <end position="696"/>
    </location>
</feature>
<keyword evidence="5 10" id="KW-0812">Transmembrane</keyword>
<dbReference type="InterPro" id="IPR037066">
    <property type="entry name" value="Plug_dom_sf"/>
</dbReference>
<evidence type="ECO:0000256" key="7">
    <source>
        <dbReference type="ARBA" id="ARBA00023136"/>
    </source>
</evidence>
<feature type="domain" description="TonB-dependent receptor plug" evidence="14">
    <location>
        <begin position="83"/>
        <end position="185"/>
    </location>
</feature>
<name>A0A6V7ERW4_9XANT</name>
<dbReference type="Pfam" id="PF07715">
    <property type="entry name" value="Plug"/>
    <property type="match status" value="1"/>
</dbReference>